<reference evidence="1" key="2">
    <citation type="journal article" date="2022" name="New Phytol.">
        <title>Evolutionary transition to the ectomycorrhizal habit in the genomes of a hyperdiverse lineage of mushroom-forming fungi.</title>
        <authorList>
            <person name="Looney B."/>
            <person name="Miyauchi S."/>
            <person name="Morin E."/>
            <person name="Drula E."/>
            <person name="Courty P.E."/>
            <person name="Kohler A."/>
            <person name="Kuo A."/>
            <person name="LaButti K."/>
            <person name="Pangilinan J."/>
            <person name="Lipzen A."/>
            <person name="Riley R."/>
            <person name="Andreopoulos W."/>
            <person name="He G."/>
            <person name="Johnson J."/>
            <person name="Nolan M."/>
            <person name="Tritt A."/>
            <person name="Barry K.W."/>
            <person name="Grigoriev I.V."/>
            <person name="Nagy L.G."/>
            <person name="Hibbett D."/>
            <person name="Henrissat B."/>
            <person name="Matheny P.B."/>
            <person name="Labbe J."/>
            <person name="Martin F.M."/>
        </authorList>
    </citation>
    <scope>NUCLEOTIDE SEQUENCE</scope>
    <source>
        <strain evidence="1">HHB10654</strain>
    </source>
</reference>
<accession>A0ACB8T7N0</accession>
<proteinExistence type="predicted"/>
<dbReference type="EMBL" id="MU277198">
    <property type="protein sequence ID" value="KAI0064492.1"/>
    <property type="molecule type" value="Genomic_DNA"/>
</dbReference>
<protein>
    <submittedName>
        <fullName evidence="1">ARM repeat-containing protein</fullName>
    </submittedName>
</protein>
<reference evidence="1" key="1">
    <citation type="submission" date="2021-03" db="EMBL/GenBank/DDBJ databases">
        <authorList>
            <consortium name="DOE Joint Genome Institute"/>
            <person name="Ahrendt S."/>
            <person name="Looney B.P."/>
            <person name="Miyauchi S."/>
            <person name="Morin E."/>
            <person name="Drula E."/>
            <person name="Courty P.E."/>
            <person name="Chicoki N."/>
            <person name="Fauchery L."/>
            <person name="Kohler A."/>
            <person name="Kuo A."/>
            <person name="Labutti K."/>
            <person name="Pangilinan J."/>
            <person name="Lipzen A."/>
            <person name="Riley R."/>
            <person name="Andreopoulos W."/>
            <person name="He G."/>
            <person name="Johnson J."/>
            <person name="Barry K.W."/>
            <person name="Grigoriev I.V."/>
            <person name="Nagy L."/>
            <person name="Hibbett D."/>
            <person name="Henrissat B."/>
            <person name="Matheny P.B."/>
            <person name="Labbe J."/>
            <person name="Martin F."/>
        </authorList>
    </citation>
    <scope>NUCLEOTIDE SEQUENCE</scope>
    <source>
        <strain evidence="1">HHB10654</strain>
    </source>
</reference>
<organism evidence="1 2">
    <name type="scientific">Artomyces pyxidatus</name>
    <dbReference type="NCBI Taxonomy" id="48021"/>
    <lineage>
        <taxon>Eukaryota</taxon>
        <taxon>Fungi</taxon>
        <taxon>Dikarya</taxon>
        <taxon>Basidiomycota</taxon>
        <taxon>Agaricomycotina</taxon>
        <taxon>Agaricomycetes</taxon>
        <taxon>Russulales</taxon>
        <taxon>Auriscalpiaceae</taxon>
        <taxon>Artomyces</taxon>
    </lineage>
</organism>
<comment type="caution">
    <text evidence="1">The sequence shown here is derived from an EMBL/GenBank/DDBJ whole genome shotgun (WGS) entry which is preliminary data.</text>
</comment>
<gene>
    <name evidence="1" type="ORF">BV25DRAFT_1822851</name>
</gene>
<evidence type="ECO:0000313" key="1">
    <source>
        <dbReference type="EMBL" id="KAI0064492.1"/>
    </source>
</evidence>
<dbReference type="Proteomes" id="UP000814140">
    <property type="component" value="Unassembled WGS sequence"/>
</dbReference>
<evidence type="ECO:0000313" key="2">
    <source>
        <dbReference type="Proteomes" id="UP000814140"/>
    </source>
</evidence>
<name>A0ACB8T7N0_9AGAM</name>
<sequence length="738" mass="80392">MTIRTVNVATLKKVKNTVIGNPSAKSALAQDELFVATLVDCLNAPDHFDGPRGSQDDIRVEAAQIISSLSYGSPEALRSLLRADAHQAFLYAISRFDPSEPVALKSAFARALRTLASASAELVGPSQWGLKDDASAGRDDAKLALDYFFQVEVLDIYLPLLVDPSPQTSMSIAQLLGAALRTQNHRAAVAEWTPPADRSKEVRGRRRWEKPDTTVPGASGKQGGWAARTLTSLLRSRDSKVQEAALSALAALAKDNYEVAATLAKGIVDRSGVDSSSALSLALSLCKSRSTDVQLAASLCATHIIRASASNHHHPTPPDLASSLIVMHVMNRMIASPTESTQTRSKACFILNFLVMDEKELCQTAFDRGSLTKLATLVKSISPLEKATELDEDEPESLCCLREAALTAIAVLAIADDDTRRDITDNLRLIPILTAALAHPHTGVRYAACQCVRALSRSVAVARTSLVDSGLGSNLYQTFLKQDEDRRVTYAALTAVCNLVSEYSPLRQPFLDQGLVKRLSQLLRSGHAELRLNALWAIKNLVYRCSSGLKHSVVEEIGWKDLDRLLLDSDPGVQEQAFYIIRNFANCEEDIEMVFQEFGPEHLLDVLVLALESKNGDVVLQAAFTLSNLANGSTEYQEQILSHPRILKAVRSCLVDAPMEVRRAAVCCVLQLAGNNTWKLQKMHDAGIDSTLRHICEYTGTMSPSVASPHVMGLEREVKAKAREALNFIEHGPDMIVA</sequence>
<keyword evidence="2" id="KW-1185">Reference proteome</keyword>